<comment type="caution">
    <text evidence="1">The sequence shown here is derived from an EMBL/GenBank/DDBJ whole genome shotgun (WGS) entry which is preliminary data.</text>
</comment>
<organism evidence="1 2">
    <name type="scientific">Persicobacter diffluens</name>
    <dbReference type="NCBI Taxonomy" id="981"/>
    <lineage>
        <taxon>Bacteria</taxon>
        <taxon>Pseudomonadati</taxon>
        <taxon>Bacteroidota</taxon>
        <taxon>Cytophagia</taxon>
        <taxon>Cytophagales</taxon>
        <taxon>Persicobacteraceae</taxon>
        <taxon>Persicobacter</taxon>
    </lineage>
</organism>
<name>A0AAN4W2G0_9BACT</name>
<dbReference type="SUPFAM" id="SSF48452">
    <property type="entry name" value="TPR-like"/>
    <property type="match status" value="1"/>
</dbReference>
<accession>A0AAN4W2G0</accession>
<proteinExistence type="predicted"/>
<dbReference type="RefSeq" id="WP_338238547.1">
    <property type="nucleotide sequence ID" value="NZ_BQKE01000002.1"/>
</dbReference>
<evidence type="ECO:0000313" key="2">
    <source>
        <dbReference type="Proteomes" id="UP001310022"/>
    </source>
</evidence>
<keyword evidence="2" id="KW-1185">Reference proteome</keyword>
<evidence type="ECO:0008006" key="3">
    <source>
        <dbReference type="Google" id="ProtNLM"/>
    </source>
</evidence>
<reference evidence="1 2" key="1">
    <citation type="submission" date="2021-12" db="EMBL/GenBank/DDBJ databases">
        <title>Genome sequencing of bacteria with rrn-lacking chromosome and rrn-plasmid.</title>
        <authorList>
            <person name="Anda M."/>
            <person name="Iwasaki W."/>
        </authorList>
    </citation>
    <scope>NUCLEOTIDE SEQUENCE [LARGE SCALE GENOMIC DNA]</scope>
    <source>
        <strain evidence="1 2">NBRC 15940</strain>
    </source>
</reference>
<dbReference type="Gene3D" id="1.25.40.390">
    <property type="match status" value="1"/>
</dbReference>
<evidence type="ECO:0000313" key="1">
    <source>
        <dbReference type="EMBL" id="GJM63378.1"/>
    </source>
</evidence>
<dbReference type="InterPro" id="IPR011990">
    <property type="entry name" value="TPR-like_helical_dom_sf"/>
</dbReference>
<dbReference type="PROSITE" id="PS51257">
    <property type="entry name" value="PROKAR_LIPOPROTEIN"/>
    <property type="match status" value="1"/>
</dbReference>
<dbReference type="Pfam" id="PF12771">
    <property type="entry name" value="SusD-like_2"/>
    <property type="match status" value="1"/>
</dbReference>
<dbReference type="InterPro" id="IPR041662">
    <property type="entry name" value="SusD-like_2"/>
</dbReference>
<dbReference type="EMBL" id="BQKE01000002">
    <property type="protein sequence ID" value="GJM63378.1"/>
    <property type="molecule type" value="Genomic_DNA"/>
</dbReference>
<gene>
    <name evidence="1" type="ORF">PEDI_39300</name>
</gene>
<protein>
    <recommendedName>
        <fullName evidence="3">SusD/RagB family nutrient-binding outer membrane lipoprotein</fullName>
    </recommendedName>
</protein>
<sequence length="510" mass="58590">MRINHILYTFLFVWGVFITACTNSFEEINRPQTGAPIVDPDPMFTRALVTGSGMSYQIWQPIHQTRGSQWTQHWSNIKQGFTMDNYEPQLGDDIWHFYYSRAYFAPLNLNFQTKKLIEETGGNPIKMACARIWNVYLFHVVTDIFGDVPYFEAFQNLKPKFDPQEEIYRDLLKELEEAVTQIEENENGGFPTFGAADVLYNGDLLKWKKFANSLTLRLALRVSNVDAELARNYIQKVNPEMTIANKDESALLLTELGSQAVTHEVKNAMGFIYSWNEVRVSKTLMDYLDGTHFGGVVDPRIYQYVEPSTENDDFVGLENGQYAADLGADQEYYRTNYCNIGPYFNTQDHNVELFLLTYSETQFLLAEAKLKGYLNGGNSSSEYYQNGIKASFEQFRYFWDGTEAISPSDQEAYLQAPGVVFDATKGLEQIITQKWIALYGNGLEAWAEKRRTDFPAISPLKYSFPGNSDMPRRVMFSSNELRYNRENYEAAVARMGGNTQYTRVWWDGGN</sequence>
<dbReference type="AlphaFoldDB" id="A0AAN4W2G0"/>
<dbReference type="Proteomes" id="UP001310022">
    <property type="component" value="Unassembled WGS sequence"/>
</dbReference>